<evidence type="ECO:0000313" key="11">
    <source>
        <dbReference type="EMBL" id="RHC02496.1"/>
    </source>
</evidence>
<evidence type="ECO:0000313" key="5">
    <source>
        <dbReference type="EMBL" id="RGK84571.1"/>
    </source>
</evidence>
<dbReference type="Pfam" id="PF01022">
    <property type="entry name" value="HTH_5"/>
    <property type="match status" value="1"/>
</dbReference>
<dbReference type="Proteomes" id="UP000285642">
    <property type="component" value="Unassembled WGS sequence"/>
</dbReference>
<name>A0A3E5ERP5_9FIRM</name>
<sequence length="99" mass="11342">MNNFENARILKAFGDERRLDILMELQNGEMGASELIEKLNIGQSTLSHHMRILCDSGIVQMKKSGKCVYYSISEEGRNHIINIIDALTKINGYSDRRRK</sequence>
<evidence type="ECO:0000313" key="14">
    <source>
        <dbReference type="Proteomes" id="UP000261324"/>
    </source>
</evidence>
<dbReference type="PRINTS" id="PR00778">
    <property type="entry name" value="HTHARSR"/>
</dbReference>
<dbReference type="Proteomes" id="UP000261324">
    <property type="component" value="Unassembled WGS sequence"/>
</dbReference>
<dbReference type="Proteomes" id="UP000284883">
    <property type="component" value="Unassembled WGS sequence"/>
</dbReference>
<evidence type="ECO:0000313" key="12">
    <source>
        <dbReference type="EMBL" id="RHF77149.1"/>
    </source>
</evidence>
<dbReference type="EMBL" id="QSEW01000002">
    <property type="protein sequence ID" value="RHA01791.1"/>
    <property type="molecule type" value="Genomic_DNA"/>
</dbReference>
<feature type="domain" description="HTH arsR-type" evidence="4">
    <location>
        <begin position="1"/>
        <end position="95"/>
    </location>
</feature>
<dbReference type="EMBL" id="QSRA01000006">
    <property type="protein sequence ID" value="RGK84571.1"/>
    <property type="molecule type" value="Genomic_DNA"/>
</dbReference>
<dbReference type="CDD" id="cd00090">
    <property type="entry name" value="HTH_ARSR"/>
    <property type="match status" value="1"/>
</dbReference>
<dbReference type="InterPro" id="IPR051011">
    <property type="entry name" value="Metal_resp_trans_reg"/>
</dbReference>
<proteinExistence type="predicted"/>
<dbReference type="SMART" id="SM00418">
    <property type="entry name" value="HTH_ARSR"/>
    <property type="match status" value="1"/>
</dbReference>
<dbReference type="Proteomes" id="UP000260841">
    <property type="component" value="Unassembled WGS sequence"/>
</dbReference>
<evidence type="ECO:0000313" key="6">
    <source>
        <dbReference type="EMBL" id="RGN91478.1"/>
    </source>
</evidence>
<evidence type="ECO:0000313" key="18">
    <source>
        <dbReference type="Proteomes" id="UP000284962"/>
    </source>
</evidence>
<gene>
    <name evidence="12" type="ORF">DW658_11925</name>
    <name evidence="11" type="ORF">DW860_15885</name>
    <name evidence="10" type="ORF">DW885_12200</name>
    <name evidence="9" type="ORF">DW924_10475</name>
    <name evidence="8" type="ORF">DW957_03165</name>
    <name evidence="7" type="ORF">DWY33_15200</name>
    <name evidence="6" type="ORF">DXB36_07000</name>
    <name evidence="5" type="ORF">DXC93_05880</name>
</gene>
<dbReference type="AlphaFoldDB" id="A0A3E5ERP5"/>
<organism evidence="6 13">
    <name type="scientific">Dorea formicigenerans</name>
    <dbReference type="NCBI Taxonomy" id="39486"/>
    <lineage>
        <taxon>Bacteria</taxon>
        <taxon>Bacillati</taxon>
        <taxon>Bacillota</taxon>
        <taxon>Clostridia</taxon>
        <taxon>Lachnospirales</taxon>
        <taxon>Lachnospiraceae</taxon>
        <taxon>Dorea</taxon>
    </lineage>
</organism>
<dbReference type="PANTHER" id="PTHR43132">
    <property type="entry name" value="ARSENICAL RESISTANCE OPERON REPRESSOR ARSR-RELATED"/>
    <property type="match status" value="1"/>
</dbReference>
<evidence type="ECO:0000313" key="19">
    <source>
        <dbReference type="Proteomes" id="UP000285642"/>
    </source>
</evidence>
<protein>
    <submittedName>
        <fullName evidence="6">ArsR family transcriptional regulator</fullName>
    </submittedName>
</protein>
<accession>A0A3E5ERP5</accession>
<dbReference type="GO" id="GO:0003700">
    <property type="term" value="F:DNA-binding transcription factor activity"/>
    <property type="evidence" value="ECO:0007669"/>
    <property type="project" value="InterPro"/>
</dbReference>
<dbReference type="EMBL" id="QSHK01000019">
    <property type="protein sequence ID" value="RHC02496.1"/>
    <property type="molecule type" value="Genomic_DNA"/>
</dbReference>
<dbReference type="Gene3D" id="1.10.10.10">
    <property type="entry name" value="Winged helix-like DNA-binding domain superfamily/Winged helix DNA-binding domain"/>
    <property type="match status" value="1"/>
</dbReference>
<dbReference type="EMBL" id="QRHN01000017">
    <property type="protein sequence ID" value="RHF77149.1"/>
    <property type="molecule type" value="Genomic_DNA"/>
</dbReference>
<dbReference type="GO" id="GO:0003677">
    <property type="term" value="F:DNA binding"/>
    <property type="evidence" value="ECO:0007669"/>
    <property type="project" value="UniProtKB-KW"/>
</dbReference>
<evidence type="ECO:0000313" key="8">
    <source>
        <dbReference type="EMBL" id="RHA01791.1"/>
    </source>
</evidence>
<dbReference type="EMBL" id="QSFS01000011">
    <property type="protein sequence ID" value="RHA68435.1"/>
    <property type="molecule type" value="Genomic_DNA"/>
</dbReference>
<evidence type="ECO:0000259" key="4">
    <source>
        <dbReference type="PROSITE" id="PS50987"/>
    </source>
</evidence>
<keyword evidence="2" id="KW-0238">DNA-binding</keyword>
<evidence type="ECO:0000313" key="7">
    <source>
        <dbReference type="EMBL" id="RGR54014.1"/>
    </source>
</evidence>
<dbReference type="EMBL" id="QRUK01000046">
    <property type="protein sequence ID" value="RGR54014.1"/>
    <property type="molecule type" value="Genomic_DNA"/>
</dbReference>
<evidence type="ECO:0000256" key="2">
    <source>
        <dbReference type="ARBA" id="ARBA00023125"/>
    </source>
</evidence>
<evidence type="ECO:0000313" key="10">
    <source>
        <dbReference type="EMBL" id="RHB36732.1"/>
    </source>
</evidence>
<evidence type="ECO:0000313" key="17">
    <source>
        <dbReference type="Proteomes" id="UP000284883"/>
    </source>
</evidence>
<evidence type="ECO:0000313" key="20">
    <source>
        <dbReference type="Proteomes" id="UP000285666"/>
    </source>
</evidence>
<keyword evidence="1" id="KW-0805">Transcription regulation</keyword>
<dbReference type="RefSeq" id="WP_117606357.1">
    <property type="nucleotide sequence ID" value="NZ_AP031430.1"/>
</dbReference>
<keyword evidence="3" id="KW-0804">Transcription</keyword>
<dbReference type="InterPro" id="IPR036388">
    <property type="entry name" value="WH-like_DNA-bd_sf"/>
</dbReference>
<evidence type="ECO:0000313" key="13">
    <source>
        <dbReference type="Proteomes" id="UP000260841"/>
    </source>
</evidence>
<evidence type="ECO:0000256" key="1">
    <source>
        <dbReference type="ARBA" id="ARBA00023015"/>
    </source>
</evidence>
<evidence type="ECO:0000313" key="15">
    <source>
        <dbReference type="Proteomes" id="UP000283652"/>
    </source>
</evidence>
<comment type="caution">
    <text evidence="6">The sequence shown here is derived from an EMBL/GenBank/DDBJ whole genome shotgun (WGS) entry which is preliminary data.</text>
</comment>
<dbReference type="InterPro" id="IPR036390">
    <property type="entry name" value="WH_DNA-bd_sf"/>
</dbReference>
<dbReference type="InterPro" id="IPR001845">
    <property type="entry name" value="HTH_ArsR_DNA-bd_dom"/>
</dbReference>
<dbReference type="NCBIfam" id="NF033788">
    <property type="entry name" value="HTH_metalloreg"/>
    <property type="match status" value="1"/>
</dbReference>
<evidence type="ECO:0000313" key="16">
    <source>
        <dbReference type="Proteomes" id="UP000284742"/>
    </source>
</evidence>
<evidence type="ECO:0000256" key="3">
    <source>
        <dbReference type="ARBA" id="ARBA00023163"/>
    </source>
</evidence>
<dbReference type="Proteomes" id="UP000284742">
    <property type="component" value="Unassembled WGS sequence"/>
</dbReference>
<dbReference type="EMBL" id="QSGQ01000009">
    <property type="protein sequence ID" value="RHB36732.1"/>
    <property type="molecule type" value="Genomic_DNA"/>
</dbReference>
<dbReference type="Proteomes" id="UP000283652">
    <property type="component" value="Unassembled WGS sequence"/>
</dbReference>
<dbReference type="EMBL" id="QSVB01000006">
    <property type="protein sequence ID" value="RGN91478.1"/>
    <property type="molecule type" value="Genomic_DNA"/>
</dbReference>
<dbReference type="PROSITE" id="PS50987">
    <property type="entry name" value="HTH_ARSR_2"/>
    <property type="match status" value="1"/>
</dbReference>
<dbReference type="SUPFAM" id="SSF46785">
    <property type="entry name" value="Winged helix' DNA-binding domain"/>
    <property type="match status" value="1"/>
</dbReference>
<dbReference type="InterPro" id="IPR011991">
    <property type="entry name" value="ArsR-like_HTH"/>
</dbReference>
<dbReference type="Proteomes" id="UP000285666">
    <property type="component" value="Unassembled WGS sequence"/>
</dbReference>
<reference evidence="13 14" key="1">
    <citation type="submission" date="2018-08" db="EMBL/GenBank/DDBJ databases">
        <title>A genome reference for cultivated species of the human gut microbiota.</title>
        <authorList>
            <person name="Zou Y."/>
            <person name="Xue W."/>
            <person name="Luo G."/>
        </authorList>
    </citation>
    <scope>NUCLEOTIDE SEQUENCE [LARGE SCALE GENOMIC DNA]</scope>
    <source>
        <strain evidence="7 15">AF25-11</strain>
        <strain evidence="12 20">AM23-7AC</strain>
        <strain evidence="11 16">AM37-5</strain>
        <strain evidence="10 17">AM40-15AC</strain>
        <strain evidence="9 19">AM42-8</strain>
        <strain evidence="8 18">AM46-16</strain>
        <strain evidence="6 13">OM03-2</strain>
        <strain evidence="5 14">TF09-3</strain>
    </source>
</reference>
<evidence type="ECO:0000313" key="9">
    <source>
        <dbReference type="EMBL" id="RHA68435.1"/>
    </source>
</evidence>
<dbReference type="Proteomes" id="UP000284962">
    <property type="component" value="Unassembled WGS sequence"/>
</dbReference>
<dbReference type="PANTHER" id="PTHR43132:SF2">
    <property type="entry name" value="ARSENICAL RESISTANCE OPERON REPRESSOR ARSR-RELATED"/>
    <property type="match status" value="1"/>
</dbReference>